<evidence type="ECO:0000256" key="3">
    <source>
        <dbReference type="ARBA" id="ARBA00023134"/>
    </source>
</evidence>
<dbReference type="GO" id="GO:0003924">
    <property type="term" value="F:GTPase activity"/>
    <property type="evidence" value="ECO:0007669"/>
    <property type="project" value="InterPro"/>
</dbReference>
<dbReference type="AlphaFoldDB" id="A0AAN7TXM2"/>
<dbReference type="Gene3D" id="3.40.50.300">
    <property type="entry name" value="P-loop containing nucleotide triphosphate hydrolases"/>
    <property type="match status" value="1"/>
</dbReference>
<evidence type="ECO:0000313" key="5">
    <source>
        <dbReference type="EMBL" id="KAK5577603.1"/>
    </source>
</evidence>
<dbReference type="FunFam" id="3.40.50.300:FF:001447">
    <property type="entry name" value="Ras-related protein Rab-1B"/>
    <property type="match status" value="1"/>
</dbReference>
<dbReference type="Proteomes" id="UP001344447">
    <property type="component" value="Unassembled WGS sequence"/>
</dbReference>
<evidence type="ECO:0008006" key="7">
    <source>
        <dbReference type="Google" id="ProtNLM"/>
    </source>
</evidence>
<keyword evidence="4" id="KW-0449">Lipoprotein</keyword>
<accession>A0AAN7TXM2</accession>
<organism evidence="5 6">
    <name type="scientific">Dictyostelium firmibasis</name>
    <dbReference type="NCBI Taxonomy" id="79012"/>
    <lineage>
        <taxon>Eukaryota</taxon>
        <taxon>Amoebozoa</taxon>
        <taxon>Evosea</taxon>
        <taxon>Eumycetozoa</taxon>
        <taxon>Dictyostelia</taxon>
        <taxon>Dictyosteliales</taxon>
        <taxon>Dictyosteliaceae</taxon>
        <taxon>Dictyostelium</taxon>
    </lineage>
</organism>
<dbReference type="InterPro" id="IPR050305">
    <property type="entry name" value="Small_GTPase_Rab"/>
</dbReference>
<gene>
    <name evidence="5" type="ORF">RB653_002546</name>
</gene>
<dbReference type="SUPFAM" id="SSF52540">
    <property type="entry name" value="P-loop containing nucleoside triphosphate hydrolases"/>
    <property type="match status" value="1"/>
</dbReference>
<evidence type="ECO:0000256" key="1">
    <source>
        <dbReference type="ARBA" id="ARBA00006270"/>
    </source>
</evidence>
<comment type="similarity">
    <text evidence="1">Belongs to the small GTPase superfamily. Rab family.</text>
</comment>
<dbReference type="PRINTS" id="PR00449">
    <property type="entry name" value="RASTRNSFRMNG"/>
</dbReference>
<dbReference type="InterPro" id="IPR005225">
    <property type="entry name" value="Small_GTP-bd"/>
</dbReference>
<dbReference type="NCBIfam" id="TIGR00231">
    <property type="entry name" value="small_GTP"/>
    <property type="match status" value="1"/>
</dbReference>
<dbReference type="SMART" id="SM00175">
    <property type="entry name" value="RAB"/>
    <property type="match status" value="1"/>
</dbReference>
<evidence type="ECO:0000313" key="6">
    <source>
        <dbReference type="Proteomes" id="UP001344447"/>
    </source>
</evidence>
<sequence length="205" mass="23687">MSQILDYDFLFKLLLIGDRGTGKSCLILRFSEDIFIESHISTIGIDFKIKTIYIEGLCIKLQIWDSIPQERFRTRNNSFFRGAQGIMVVYDITDQTSFDNVRQWFVEIDRYACENVNRLVVGNKIDLEEKRIVDSEVAKAFCDSYDVPFIETSAKYATNVEDCFILMAKKIKARLEEVSETKIEKLTTNVTSSKKISNKENCTIN</sequence>
<dbReference type="InterPro" id="IPR027417">
    <property type="entry name" value="P-loop_NTPase"/>
</dbReference>
<keyword evidence="3" id="KW-0342">GTP-binding</keyword>
<dbReference type="EMBL" id="JAVFKY010000004">
    <property type="protein sequence ID" value="KAK5577603.1"/>
    <property type="molecule type" value="Genomic_DNA"/>
</dbReference>
<reference evidence="5 6" key="1">
    <citation type="submission" date="2023-11" db="EMBL/GenBank/DDBJ databases">
        <title>Dfirmibasis_genome.</title>
        <authorList>
            <person name="Edelbroek B."/>
            <person name="Kjellin J."/>
            <person name="Jerlstrom-Hultqvist J."/>
            <person name="Soderbom F."/>
        </authorList>
    </citation>
    <scope>NUCLEOTIDE SEQUENCE [LARGE SCALE GENOMIC DNA]</scope>
    <source>
        <strain evidence="5 6">TNS-C-14</strain>
    </source>
</reference>
<comment type="caution">
    <text evidence="5">The sequence shown here is derived from an EMBL/GenBank/DDBJ whole genome shotgun (WGS) entry which is preliminary data.</text>
</comment>
<dbReference type="GO" id="GO:0005525">
    <property type="term" value="F:GTP binding"/>
    <property type="evidence" value="ECO:0007669"/>
    <property type="project" value="UniProtKB-KW"/>
</dbReference>
<dbReference type="InterPro" id="IPR001806">
    <property type="entry name" value="Small_GTPase"/>
</dbReference>
<dbReference type="SMART" id="SM00174">
    <property type="entry name" value="RHO"/>
    <property type="match status" value="1"/>
</dbReference>
<dbReference type="SMART" id="SM00173">
    <property type="entry name" value="RAS"/>
    <property type="match status" value="1"/>
</dbReference>
<dbReference type="Pfam" id="PF00071">
    <property type="entry name" value="Ras"/>
    <property type="match status" value="1"/>
</dbReference>
<keyword evidence="6" id="KW-1185">Reference proteome</keyword>
<keyword evidence="2" id="KW-0547">Nucleotide-binding</keyword>
<dbReference type="PROSITE" id="PS51419">
    <property type="entry name" value="RAB"/>
    <property type="match status" value="1"/>
</dbReference>
<evidence type="ECO:0000256" key="2">
    <source>
        <dbReference type="ARBA" id="ARBA00022741"/>
    </source>
</evidence>
<dbReference type="PROSITE" id="PS51421">
    <property type="entry name" value="RAS"/>
    <property type="match status" value="1"/>
</dbReference>
<dbReference type="PANTHER" id="PTHR47980">
    <property type="entry name" value="LD44762P"/>
    <property type="match status" value="1"/>
</dbReference>
<dbReference type="SMART" id="SM00176">
    <property type="entry name" value="RAN"/>
    <property type="match status" value="1"/>
</dbReference>
<name>A0AAN7TXM2_9MYCE</name>
<protein>
    <recommendedName>
        <fullName evidence="7">Rab GTPase</fullName>
    </recommendedName>
</protein>
<proteinExistence type="inferred from homology"/>
<evidence type="ECO:0000256" key="4">
    <source>
        <dbReference type="ARBA" id="ARBA00023288"/>
    </source>
</evidence>